<reference evidence="3 4" key="1">
    <citation type="submission" date="2023-11" db="EMBL/GenBank/DDBJ databases">
        <title>A Novel Polar Bacteriovorax (B. antarcticus) Isolated from the Biocrust in Antarctica.</title>
        <authorList>
            <person name="Mun W."/>
            <person name="Choi S.Y."/>
            <person name="Mitchell R.J."/>
        </authorList>
    </citation>
    <scope>NUCLEOTIDE SEQUENCE [LARGE SCALE GENOMIC DNA]</scope>
    <source>
        <strain evidence="3 4">PP10</strain>
    </source>
</reference>
<dbReference type="Pfam" id="PF05036">
    <property type="entry name" value="SPOR"/>
    <property type="match status" value="1"/>
</dbReference>
<proteinExistence type="predicted"/>
<gene>
    <name evidence="3" type="ORF">SHI21_16045</name>
</gene>
<keyword evidence="1" id="KW-0812">Transmembrane</keyword>
<dbReference type="InterPro" id="IPR007730">
    <property type="entry name" value="SPOR-like_dom"/>
</dbReference>
<comment type="caution">
    <text evidence="3">The sequence shown here is derived from an EMBL/GenBank/DDBJ whole genome shotgun (WGS) entry which is preliminary data.</text>
</comment>
<dbReference type="InterPro" id="IPR036680">
    <property type="entry name" value="SPOR-like_sf"/>
</dbReference>
<keyword evidence="1" id="KW-1133">Transmembrane helix</keyword>
<evidence type="ECO:0000259" key="2">
    <source>
        <dbReference type="PROSITE" id="PS51724"/>
    </source>
</evidence>
<name>A0ABU5VZD5_9BACT</name>
<dbReference type="PROSITE" id="PS51724">
    <property type="entry name" value="SPOR"/>
    <property type="match status" value="1"/>
</dbReference>
<feature type="domain" description="SPOR" evidence="2">
    <location>
        <begin position="126"/>
        <end position="207"/>
    </location>
</feature>
<sequence length="208" mass="22828">MDSKTKLYVFAKKEVALIFIFMILIAVTSFVLGVKIGKNYSMEMAGITPEDQKKVVELLSNKEEELSRIKANPESSTVESSDIEHKLQEKISEEFGGAGKPAAATDAHGANMSHEATPATAATVKDALSGKFTIQLGSHRTLKEAESFAEGFRARGYNPIINQIEIKGKGTWYRVSLEAFNSAEEAKAYVGREKSLFVGQDYTIIKMP</sequence>
<dbReference type="RefSeq" id="WP_323577887.1">
    <property type="nucleotide sequence ID" value="NZ_JAYGJQ010000002.1"/>
</dbReference>
<dbReference type="EMBL" id="JAYGJQ010000002">
    <property type="protein sequence ID" value="MEA9357743.1"/>
    <property type="molecule type" value="Genomic_DNA"/>
</dbReference>
<feature type="transmembrane region" description="Helical" evidence="1">
    <location>
        <begin position="15"/>
        <end position="34"/>
    </location>
</feature>
<dbReference type="SUPFAM" id="SSF110997">
    <property type="entry name" value="Sporulation related repeat"/>
    <property type="match status" value="1"/>
</dbReference>
<protein>
    <submittedName>
        <fullName evidence="3">SPOR domain-containing protein</fullName>
    </submittedName>
</protein>
<evidence type="ECO:0000313" key="4">
    <source>
        <dbReference type="Proteomes" id="UP001302274"/>
    </source>
</evidence>
<organism evidence="3 4">
    <name type="scientific">Bacteriovorax antarcticus</name>
    <dbReference type="NCBI Taxonomy" id="3088717"/>
    <lineage>
        <taxon>Bacteria</taxon>
        <taxon>Pseudomonadati</taxon>
        <taxon>Bdellovibrionota</taxon>
        <taxon>Bacteriovoracia</taxon>
        <taxon>Bacteriovoracales</taxon>
        <taxon>Bacteriovoracaceae</taxon>
        <taxon>Bacteriovorax</taxon>
    </lineage>
</organism>
<keyword evidence="4" id="KW-1185">Reference proteome</keyword>
<accession>A0ABU5VZD5</accession>
<evidence type="ECO:0000256" key="1">
    <source>
        <dbReference type="SAM" id="Phobius"/>
    </source>
</evidence>
<dbReference type="Gene3D" id="3.30.70.1070">
    <property type="entry name" value="Sporulation related repeat"/>
    <property type="match status" value="1"/>
</dbReference>
<keyword evidence="1" id="KW-0472">Membrane</keyword>
<evidence type="ECO:0000313" key="3">
    <source>
        <dbReference type="EMBL" id="MEA9357743.1"/>
    </source>
</evidence>
<dbReference type="Proteomes" id="UP001302274">
    <property type="component" value="Unassembled WGS sequence"/>
</dbReference>